<dbReference type="GO" id="GO:0016787">
    <property type="term" value="F:hydrolase activity"/>
    <property type="evidence" value="ECO:0007669"/>
    <property type="project" value="UniProtKB-KW"/>
</dbReference>
<dbReference type="RefSeq" id="WP_343983822.1">
    <property type="nucleotide sequence ID" value="NZ_BAAAGK010000320.1"/>
</dbReference>
<dbReference type="Pfam" id="PF01420">
    <property type="entry name" value="Methylase_S"/>
    <property type="match status" value="2"/>
</dbReference>
<dbReference type="InterPro" id="IPR044946">
    <property type="entry name" value="Restrct_endonuc_typeI_TRD_sf"/>
</dbReference>
<dbReference type="PANTHER" id="PTHR43140:SF1">
    <property type="entry name" value="TYPE I RESTRICTION ENZYME ECOKI SPECIFICITY SUBUNIT"/>
    <property type="match status" value="1"/>
</dbReference>
<comment type="subunit">
    <text evidence="4">The methyltransferase is composed of M and S polypeptides.</text>
</comment>
<dbReference type="InterPro" id="IPR000055">
    <property type="entry name" value="Restrct_endonuc_typeI_TRD"/>
</dbReference>
<keyword evidence="7" id="KW-0255">Endonuclease</keyword>
<evidence type="ECO:0000256" key="3">
    <source>
        <dbReference type="ARBA" id="ARBA00023125"/>
    </source>
</evidence>
<accession>A0ABW2TAT3</accession>
<proteinExistence type="inferred from homology"/>
<dbReference type="GO" id="GO:0004519">
    <property type="term" value="F:endonuclease activity"/>
    <property type="evidence" value="ECO:0007669"/>
    <property type="project" value="UniProtKB-KW"/>
</dbReference>
<keyword evidence="7" id="KW-0378">Hydrolase</keyword>
<dbReference type="Gene3D" id="3.90.220.20">
    <property type="entry name" value="DNA methylase specificity domains"/>
    <property type="match status" value="2"/>
</dbReference>
<keyword evidence="2" id="KW-0680">Restriction system</keyword>
<organism evidence="7 8">
    <name type="scientific">Streptosporangium amethystogenes subsp. fukuiense</name>
    <dbReference type="NCBI Taxonomy" id="698418"/>
    <lineage>
        <taxon>Bacteria</taxon>
        <taxon>Bacillati</taxon>
        <taxon>Actinomycetota</taxon>
        <taxon>Actinomycetes</taxon>
        <taxon>Streptosporangiales</taxon>
        <taxon>Streptosporangiaceae</taxon>
        <taxon>Streptosporangium</taxon>
    </lineage>
</organism>
<reference evidence="8" key="1">
    <citation type="journal article" date="2019" name="Int. J. Syst. Evol. Microbiol.">
        <title>The Global Catalogue of Microorganisms (GCM) 10K type strain sequencing project: providing services to taxonomists for standard genome sequencing and annotation.</title>
        <authorList>
            <consortium name="The Broad Institute Genomics Platform"/>
            <consortium name="The Broad Institute Genome Sequencing Center for Infectious Disease"/>
            <person name="Wu L."/>
            <person name="Ma J."/>
        </authorList>
    </citation>
    <scope>NUCLEOTIDE SEQUENCE [LARGE SCALE GENOMIC DNA]</scope>
    <source>
        <strain evidence="8">JCM 10083</strain>
    </source>
</reference>
<dbReference type="EMBL" id="JBHTEE010000001">
    <property type="protein sequence ID" value="MFC7605718.1"/>
    <property type="molecule type" value="Genomic_DNA"/>
</dbReference>
<dbReference type="InterPro" id="IPR051212">
    <property type="entry name" value="Type-I_RE_S_subunit"/>
</dbReference>
<name>A0ABW2TAT3_9ACTN</name>
<evidence type="ECO:0000259" key="6">
    <source>
        <dbReference type="Pfam" id="PF01420"/>
    </source>
</evidence>
<evidence type="ECO:0000313" key="8">
    <source>
        <dbReference type="Proteomes" id="UP001596514"/>
    </source>
</evidence>
<feature type="region of interest" description="Disordered" evidence="5">
    <location>
        <begin position="463"/>
        <end position="485"/>
    </location>
</feature>
<feature type="domain" description="Type I restriction modification DNA specificity" evidence="6">
    <location>
        <begin position="65"/>
        <end position="173"/>
    </location>
</feature>
<keyword evidence="7" id="KW-0540">Nuclease</keyword>
<comment type="similarity">
    <text evidence="1">Belongs to the type-I restriction system S methylase family.</text>
</comment>
<gene>
    <name evidence="7" type="ORF">ACFQVD_37010</name>
</gene>
<dbReference type="PANTHER" id="PTHR43140">
    <property type="entry name" value="TYPE-1 RESTRICTION ENZYME ECOKI SPECIFICITY PROTEIN"/>
    <property type="match status" value="1"/>
</dbReference>
<protein>
    <submittedName>
        <fullName evidence="7">Restriction endonuclease subunit S</fullName>
        <ecNumber evidence="7">3.1.21.-</ecNumber>
    </submittedName>
</protein>
<dbReference type="Proteomes" id="UP001596514">
    <property type="component" value="Unassembled WGS sequence"/>
</dbReference>
<keyword evidence="8" id="KW-1185">Reference proteome</keyword>
<evidence type="ECO:0000256" key="2">
    <source>
        <dbReference type="ARBA" id="ARBA00022747"/>
    </source>
</evidence>
<evidence type="ECO:0000256" key="5">
    <source>
        <dbReference type="SAM" id="MobiDB-lite"/>
    </source>
</evidence>
<evidence type="ECO:0000256" key="1">
    <source>
        <dbReference type="ARBA" id="ARBA00010923"/>
    </source>
</evidence>
<feature type="domain" description="Type I restriction modification DNA specificity" evidence="6">
    <location>
        <begin position="237"/>
        <end position="403"/>
    </location>
</feature>
<dbReference type="SUPFAM" id="SSF116734">
    <property type="entry name" value="DNA methylase specificity domain"/>
    <property type="match status" value="2"/>
</dbReference>
<keyword evidence="3" id="KW-0238">DNA-binding</keyword>
<evidence type="ECO:0000256" key="4">
    <source>
        <dbReference type="ARBA" id="ARBA00038652"/>
    </source>
</evidence>
<feature type="compositionally biased region" description="Basic residues" evidence="5">
    <location>
        <begin position="463"/>
        <end position="475"/>
    </location>
</feature>
<dbReference type="EC" id="3.1.21.-" evidence="7"/>
<sequence length="485" mass="53346">MSELPNGWIRATLDEFGVDAQPGFASGKHNRDGDGVVHLRPMNITRDGRIDLNDVRYVADASDRRVIAGDVLFNNTNSPELVGKTALVTSVEPLAFSNHMTRLRPPEGIRSDFLAIQLHWLWMQGYFKTVLNNHVNQASVASKKLLETPIIVAPVNEQRRIVAALEEHLARLNSARSSVNAVDDRCKLLRTTVLSAAASGRLLSHAAPVNDNSSFELIKDHAFRKINYQALEPLPPTWKWRVASDVCDLITSGATPEARLMHADQGDIPFLKVYNITRDGMIDFSIRPTFIDHSTHVGKLARSRVRPRDVLTNIVGPPLGKTAIVPDLHEEWNINQAIVAFRAGLELTPEWLALVLQSPFILNKLQATARATAGQFNIALSTCRELPIPVPPIDEQRLIVTRVAEVLSISHAGRASAQAAVGRADVLRSLLFKKAFEGELAPQDFTDESASMLLERIQVGRGTKARAGRGSRTKKTAGIQGDLLS</sequence>
<evidence type="ECO:0000313" key="7">
    <source>
        <dbReference type="EMBL" id="MFC7605718.1"/>
    </source>
</evidence>
<comment type="caution">
    <text evidence="7">The sequence shown here is derived from an EMBL/GenBank/DDBJ whole genome shotgun (WGS) entry which is preliminary data.</text>
</comment>